<dbReference type="InterPro" id="IPR013000">
    <property type="entry name" value="Ribosomal_uL4_euk/arc_CS"/>
</dbReference>
<evidence type="ECO:0000313" key="7">
    <source>
        <dbReference type="RefSeq" id="XP_051864131.1"/>
    </source>
</evidence>
<evidence type="ECO:0000259" key="5">
    <source>
        <dbReference type="Pfam" id="PF14374"/>
    </source>
</evidence>
<feature type="domain" description="Large ribosomal subunit protein uL4 C-terminal" evidence="5">
    <location>
        <begin position="513"/>
        <end position="585"/>
    </location>
</feature>
<dbReference type="GeneID" id="117574031"/>
<dbReference type="Gene3D" id="3.40.1370.10">
    <property type="match status" value="1"/>
</dbReference>
<reference evidence="7" key="1">
    <citation type="submission" date="2025-08" db="UniProtKB">
        <authorList>
            <consortium name="RefSeq"/>
        </authorList>
    </citation>
    <scope>IDENTIFICATION</scope>
    <source>
        <strain evidence="7">15112-1751.03</strain>
        <tissue evidence="7">Whole Adult</tissue>
    </source>
</reference>
<dbReference type="GO" id="GO:0006412">
    <property type="term" value="P:translation"/>
    <property type="evidence" value="ECO:0007669"/>
    <property type="project" value="InterPro"/>
</dbReference>
<dbReference type="InterPro" id="IPR025755">
    <property type="entry name" value="Ribos_uL4_C_dom"/>
</dbReference>
<organism evidence="6 7">
    <name type="scientific">Drosophila albomicans</name>
    <name type="common">Fruit fly</name>
    <dbReference type="NCBI Taxonomy" id="7291"/>
    <lineage>
        <taxon>Eukaryota</taxon>
        <taxon>Metazoa</taxon>
        <taxon>Ecdysozoa</taxon>
        <taxon>Arthropoda</taxon>
        <taxon>Hexapoda</taxon>
        <taxon>Insecta</taxon>
        <taxon>Pterygota</taxon>
        <taxon>Neoptera</taxon>
        <taxon>Endopterygota</taxon>
        <taxon>Diptera</taxon>
        <taxon>Brachycera</taxon>
        <taxon>Muscomorpha</taxon>
        <taxon>Ephydroidea</taxon>
        <taxon>Drosophilidae</taxon>
        <taxon>Drosophila</taxon>
    </lineage>
</organism>
<dbReference type="GO" id="GO:1990904">
    <property type="term" value="C:ribonucleoprotein complex"/>
    <property type="evidence" value="ECO:0007669"/>
    <property type="project" value="UniProtKB-KW"/>
</dbReference>
<feature type="coiled-coil region" evidence="4">
    <location>
        <begin position="4"/>
        <end position="41"/>
    </location>
</feature>
<dbReference type="CTD" id="6124"/>
<protein>
    <submittedName>
        <fullName evidence="7">60S ribosomal protein L4</fullName>
    </submittedName>
</protein>
<keyword evidence="6" id="KW-1185">Reference proteome</keyword>
<dbReference type="RefSeq" id="XP_051864131.1">
    <property type="nucleotide sequence ID" value="XM_052008171.1"/>
</dbReference>
<proteinExistence type="inferred from homology"/>
<dbReference type="InterPro" id="IPR002136">
    <property type="entry name" value="Ribosomal_uL4"/>
</dbReference>
<gene>
    <name evidence="7" type="primary">LOC117574031</name>
</gene>
<name>A0A9C6W983_DROAB</name>
<evidence type="ECO:0000256" key="4">
    <source>
        <dbReference type="SAM" id="Coils"/>
    </source>
</evidence>
<dbReference type="GO" id="GO:0005840">
    <property type="term" value="C:ribosome"/>
    <property type="evidence" value="ECO:0007669"/>
    <property type="project" value="UniProtKB-KW"/>
</dbReference>
<dbReference type="PROSITE" id="PS00939">
    <property type="entry name" value="RIBOSOMAL_L1E"/>
    <property type="match status" value="1"/>
</dbReference>
<dbReference type="Proteomes" id="UP000515160">
    <property type="component" value="Chromosome 2R"/>
</dbReference>
<dbReference type="SUPFAM" id="SSF52166">
    <property type="entry name" value="Ribosomal protein L4"/>
    <property type="match status" value="1"/>
</dbReference>
<dbReference type="PANTHER" id="PTHR19431">
    <property type="entry name" value="60S RIBOSOMAL PROTEIN L4"/>
    <property type="match status" value="1"/>
</dbReference>
<evidence type="ECO:0000256" key="3">
    <source>
        <dbReference type="ARBA" id="ARBA00023274"/>
    </source>
</evidence>
<dbReference type="GO" id="GO:0003735">
    <property type="term" value="F:structural constituent of ribosome"/>
    <property type="evidence" value="ECO:0007669"/>
    <property type="project" value="InterPro"/>
</dbReference>
<accession>A0A9C6W983</accession>
<dbReference type="AlphaFoldDB" id="A0A9C6W983"/>
<evidence type="ECO:0000256" key="2">
    <source>
        <dbReference type="ARBA" id="ARBA00022980"/>
    </source>
</evidence>
<comment type="similarity">
    <text evidence="1">Belongs to the universal ribosomal protein uL4 family.</text>
</comment>
<dbReference type="InterPro" id="IPR045240">
    <property type="entry name" value="Ribosomal_uL4_euk/arch"/>
</dbReference>
<dbReference type="Pfam" id="PF14374">
    <property type="entry name" value="Ribos_L4_asso_C"/>
    <property type="match status" value="1"/>
</dbReference>
<keyword evidence="3" id="KW-0687">Ribonucleoprotein</keyword>
<sequence length="636" mass="72318">MMQTSIEEVRLENLNQELKSMEKMLQKADEYNDTLSKHINKLRAIVSSNQKVFQKYKINEECMKEILNDDNHKEILYDQLIQKIGSIENKLFVTVNLFNEYKRRVQDKSCVRDDIVESKLCNQLNALGTNLISVGNQITELREEKMAKDCETANNLHHGSCSVPSQANNLCWTQCNTQVENNVLQFTVLRSNKETPIRQIRCQKKIIERVETILNKAQHSNIRTETLTSVKLLAKMSLGNARPLVSVYTEKNEAVKEKNICLPAVFKAPIRPDVVNEVHQLLRRNNRQPYAVSELAGHQTSAESWGTGRAVARIPRVRGGGTHRSGQGAFGNMCRGGRMFAPTKTFRRWHRKVNVNQRRYALVSAIAASGVPALVQSKGHVIDGVSEFPLVVSDDVQKLQKTKQAVVFLRRLKIWADIQKVYKSQRFRAGRGTMRDRRRIARRGPLVVYHKDEGLRQAFRNIPGIETISVDKLNLLKLAPGGHVGRFVIWTESAFSRLNDLFGTWKKPSTLKKGYNLPQPKMANTDLSRILKSEEIRKVLRDPRKRVYRSVRRLNPLSNVRQLIKLNPYAEVLKRRAALAAEKRTVAKVLAKAKKQNVELAKSHFANVATKAAANRAKLLAARKKKVAAKKPAAKK</sequence>
<evidence type="ECO:0000256" key="1">
    <source>
        <dbReference type="ARBA" id="ARBA00010528"/>
    </source>
</evidence>
<evidence type="ECO:0000313" key="6">
    <source>
        <dbReference type="Proteomes" id="UP000515160"/>
    </source>
</evidence>
<keyword evidence="4" id="KW-0175">Coiled coil</keyword>
<dbReference type="InterPro" id="IPR023574">
    <property type="entry name" value="Ribosomal_uL4_dom_sf"/>
</dbReference>
<dbReference type="OrthoDB" id="10259785at2759"/>
<keyword evidence="2 7" id="KW-0689">Ribosomal protein</keyword>
<dbReference type="FunFam" id="3.40.1370.10:FF:000002">
    <property type="entry name" value="60S ribosomal protein L4"/>
    <property type="match status" value="1"/>
</dbReference>
<dbReference type="Pfam" id="PF00573">
    <property type="entry name" value="Ribosomal_L4"/>
    <property type="match status" value="1"/>
</dbReference>